<proteinExistence type="predicted"/>
<name>A0A1I0EQG1_9FIRM</name>
<dbReference type="Pfam" id="PF00501">
    <property type="entry name" value="AMP-binding"/>
    <property type="match status" value="1"/>
</dbReference>
<dbReference type="RefSeq" id="WP_074649451.1">
    <property type="nucleotide sequence ID" value="NZ_FOIL01000020.1"/>
</dbReference>
<keyword evidence="2" id="KW-0436">Ligase</keyword>
<protein>
    <submittedName>
        <fullName evidence="2">Acyl-CoA synthetase (AMP-forming)/AMP-acid ligase II</fullName>
    </submittedName>
</protein>
<gene>
    <name evidence="2" type="ORF">SAMN04487771_10206</name>
</gene>
<dbReference type="InterPro" id="IPR020845">
    <property type="entry name" value="AMP-binding_CS"/>
</dbReference>
<organism evidence="2 3">
    <name type="scientific">[Clostridium] aminophilum</name>
    <dbReference type="NCBI Taxonomy" id="1526"/>
    <lineage>
        <taxon>Bacteria</taxon>
        <taxon>Bacillati</taxon>
        <taxon>Bacillota</taxon>
        <taxon>Clostridia</taxon>
        <taxon>Lachnospirales</taxon>
        <taxon>Lachnospiraceae</taxon>
    </lineage>
</organism>
<dbReference type="PROSITE" id="PS00455">
    <property type="entry name" value="AMP_BINDING"/>
    <property type="match status" value="1"/>
</dbReference>
<dbReference type="PANTHER" id="PTHR45527:SF1">
    <property type="entry name" value="FATTY ACID SYNTHASE"/>
    <property type="match status" value="1"/>
</dbReference>
<dbReference type="GO" id="GO:0016874">
    <property type="term" value="F:ligase activity"/>
    <property type="evidence" value="ECO:0007669"/>
    <property type="project" value="UniProtKB-KW"/>
</dbReference>
<reference evidence="2 3" key="1">
    <citation type="submission" date="2016-10" db="EMBL/GenBank/DDBJ databases">
        <authorList>
            <person name="de Groot N.N."/>
        </authorList>
    </citation>
    <scope>NUCLEOTIDE SEQUENCE [LARGE SCALE GENOMIC DNA]</scope>
    <source>
        <strain evidence="2 3">KH1P1</strain>
    </source>
</reference>
<dbReference type="PANTHER" id="PTHR45527">
    <property type="entry name" value="NONRIBOSOMAL PEPTIDE SYNTHETASE"/>
    <property type="match status" value="1"/>
</dbReference>
<dbReference type="Gene3D" id="3.30.300.30">
    <property type="match status" value="1"/>
</dbReference>
<dbReference type="GO" id="GO:0031177">
    <property type="term" value="F:phosphopantetheine binding"/>
    <property type="evidence" value="ECO:0007669"/>
    <property type="project" value="TreeGrafter"/>
</dbReference>
<dbReference type="InterPro" id="IPR000873">
    <property type="entry name" value="AMP-dep_synth/lig_dom"/>
</dbReference>
<dbReference type="GO" id="GO:0005737">
    <property type="term" value="C:cytoplasm"/>
    <property type="evidence" value="ECO:0007669"/>
    <property type="project" value="TreeGrafter"/>
</dbReference>
<dbReference type="Pfam" id="PF00550">
    <property type="entry name" value="PP-binding"/>
    <property type="match status" value="1"/>
</dbReference>
<keyword evidence="3" id="KW-1185">Reference proteome</keyword>
<evidence type="ECO:0000313" key="3">
    <source>
        <dbReference type="Proteomes" id="UP000199820"/>
    </source>
</evidence>
<dbReference type="InterPro" id="IPR042099">
    <property type="entry name" value="ANL_N_sf"/>
</dbReference>
<dbReference type="Proteomes" id="UP000199820">
    <property type="component" value="Unassembled WGS sequence"/>
</dbReference>
<dbReference type="PROSITE" id="PS50075">
    <property type="entry name" value="CARRIER"/>
    <property type="match status" value="1"/>
</dbReference>
<dbReference type="InterPro" id="IPR036736">
    <property type="entry name" value="ACP-like_sf"/>
</dbReference>
<dbReference type="Gene3D" id="3.40.50.12780">
    <property type="entry name" value="N-terminal domain of ligase-like"/>
    <property type="match status" value="1"/>
</dbReference>
<sequence>MNERFDTLIHCMGNWRDNDKRIRSIGHDGTVREITYRTLAERAESVAGELRRSGLKKGERVIVDFRDSIGQLAGIWGVILSGGCAVPLAFPQVGEYIEGRQETQRLKDVLDISRAEYLLTGEEENRSISPYVSRRVRMVFAPGTGSGWSGAGRKNGMLKESVPQDVMPHAADIRADDPALILFTSGSTGKPKGVEMTHRMVMESCMENIRFFGLTNETVFLNWLPLEHIASLMLLHMGAGVLGAEQIHVNTTYVLSDPKRLLEYFSKYRVSMSFAPNFFFRLLLEKEREIEAEDLSLKRMECLIDGGEAIDGKMTEQCLVLLNRKGLRRSALIPGWGMTELCNGAIYNPDFGKVKKGSLVSIGRPVDGLEVRIVKDGENVIGDGVEGMLQVRGQWVLTSYLGETDEEHRKHFDGEWFITGDLAERRDGELIITGRESDIYILNGENYSIGAIENSVRDFLAESDRDDPQCILKVLTVKNQKNAADELILFISKTDEEDQDRRETAEEAIRSGMSRVYGFSFQRILWLEKEEFPVSSIGKIDGKTLRKNYADGIYDIATEKIPERWKGRKLSDEENLLLFIYSDVLDMDKNFISLEDDFFSLGGNSLKVPSVLDKIRLTLGVNVSAAELVKYPTIVGLLRHIHEKTEDPCVMPEEEDEEMVVL</sequence>
<dbReference type="Gene3D" id="1.10.1200.10">
    <property type="entry name" value="ACP-like"/>
    <property type="match status" value="1"/>
</dbReference>
<dbReference type="OrthoDB" id="9803968at2"/>
<dbReference type="SUPFAM" id="SSF56801">
    <property type="entry name" value="Acetyl-CoA synthetase-like"/>
    <property type="match status" value="1"/>
</dbReference>
<dbReference type="AlphaFoldDB" id="A0A1I0EQG1"/>
<evidence type="ECO:0000259" key="1">
    <source>
        <dbReference type="PROSITE" id="PS50075"/>
    </source>
</evidence>
<dbReference type="SUPFAM" id="SSF47336">
    <property type="entry name" value="ACP-like"/>
    <property type="match status" value="1"/>
</dbReference>
<dbReference type="EMBL" id="FOIL01000020">
    <property type="protein sequence ID" value="SET47293.1"/>
    <property type="molecule type" value="Genomic_DNA"/>
</dbReference>
<dbReference type="InterPro" id="IPR045851">
    <property type="entry name" value="AMP-bd_C_sf"/>
</dbReference>
<dbReference type="InterPro" id="IPR009081">
    <property type="entry name" value="PP-bd_ACP"/>
</dbReference>
<accession>A0A1I0EQG1</accession>
<dbReference type="GO" id="GO:0043041">
    <property type="term" value="P:amino acid activation for nonribosomal peptide biosynthetic process"/>
    <property type="evidence" value="ECO:0007669"/>
    <property type="project" value="TreeGrafter"/>
</dbReference>
<evidence type="ECO:0000313" key="2">
    <source>
        <dbReference type="EMBL" id="SET47293.1"/>
    </source>
</evidence>
<feature type="domain" description="Carrier" evidence="1">
    <location>
        <begin position="568"/>
        <end position="645"/>
    </location>
</feature>
<dbReference type="GO" id="GO:0044550">
    <property type="term" value="P:secondary metabolite biosynthetic process"/>
    <property type="evidence" value="ECO:0007669"/>
    <property type="project" value="TreeGrafter"/>
</dbReference>